<evidence type="ECO:0000256" key="1">
    <source>
        <dbReference type="ARBA" id="ARBA00023157"/>
    </source>
</evidence>
<dbReference type="STRING" id="7574.A0A2R2MMP0"/>
<dbReference type="InParanoid" id="A0A2R2MMP0"/>
<dbReference type="SMART" id="SM00832">
    <property type="entry name" value="C8"/>
    <property type="match status" value="1"/>
</dbReference>
<dbReference type="KEGG" id="lak:112041943"/>
<dbReference type="SUPFAM" id="SSF57196">
    <property type="entry name" value="EGF/Laminin"/>
    <property type="match status" value="1"/>
</dbReference>
<dbReference type="Pfam" id="PF08742">
    <property type="entry name" value="C8"/>
    <property type="match status" value="1"/>
</dbReference>
<keyword evidence="5" id="KW-1185">Reference proteome</keyword>
<dbReference type="PANTHER" id="PTHR11339:SF244">
    <property type="entry name" value="IGGFC-BINDING PROTEIN"/>
    <property type="match status" value="1"/>
</dbReference>
<dbReference type="PANTHER" id="PTHR11339">
    <property type="entry name" value="EXTRACELLULAR MATRIX GLYCOPROTEIN RELATED"/>
    <property type="match status" value="1"/>
</dbReference>
<evidence type="ECO:0000313" key="6">
    <source>
        <dbReference type="RefSeq" id="XP_023931498.1"/>
    </source>
</evidence>
<dbReference type="GO" id="GO:0005615">
    <property type="term" value="C:extracellular space"/>
    <property type="evidence" value="ECO:0007669"/>
    <property type="project" value="TreeGrafter"/>
</dbReference>
<accession>A0A2R2MMP0</accession>
<dbReference type="InterPro" id="IPR014853">
    <property type="entry name" value="VWF/SSPO/ZAN-like_Cys-rich_dom"/>
</dbReference>
<evidence type="ECO:0000256" key="2">
    <source>
        <dbReference type="ARBA" id="ARBA00023180"/>
    </source>
</evidence>
<dbReference type="SUPFAM" id="SSF56436">
    <property type="entry name" value="C-type lectin-like"/>
    <property type="match status" value="1"/>
</dbReference>
<dbReference type="OrthoDB" id="4405280at2759"/>
<dbReference type="Proteomes" id="UP000085678">
    <property type="component" value="Unplaced"/>
</dbReference>
<keyword evidence="2" id="KW-0325">Glycoprotein</keyword>
<feature type="region of interest" description="Disordered" evidence="3">
    <location>
        <begin position="122"/>
        <end position="142"/>
    </location>
</feature>
<sequence>MVNSSEIHIVWDCNGGDDVFIIDRDSPLVKGCVKEGYCVFLDYYGSEDPIDPDTSTHKVSLRFGSCWTKKLPLAMKTCLGDFRPCDNNNGGCEHICEMSPGRTCSCHDGYVLNSDGYSCDPLPPTTLPPTTEEPTTPPPSGNCSCADPTGKGHWSPVLTSYQAGGCLSLQPTNFDAASAEKYCRYLDGEDSMKLHLVRFYTKTDWDNIEKWLQSFGFTESRIYWTGGKVKYICGSKIMIQWNSDGYKDILWIDRQDPNNPFKVQGSAKVNYCVQLHYKGSTEPIDPNSQSHKIVLQFATCKANKMPLCQKNCDGALSSTPCVCRAAANMDYTTYDQSNIHFDGTCRYLLSGYCPAGDPSLPGFKVDIDHKDGSSTARFVDVTIDSHVVRLGPGLAIQLNGESICAPMNIGNKIRIGMLPNYNTYVATNFGLRVTFDNNHVTVRAPSSYKDEMCGICGSCNDNAIDDYTTASGQDVSSLDPEERDNEIGISYQIEGGSQECTNGTTNVDTPCSVDDLVKANSINFCGLLNSPDGAFAECIASGRVQSTQDRLDSCVRDVCSLSVKSWKKAKESACSVLEEFATECRQAGVGTGDWRAASGCCE</sequence>
<feature type="domain" description="VWFD" evidence="4">
    <location>
        <begin position="321"/>
        <end position="501"/>
    </location>
</feature>
<dbReference type="InterPro" id="IPR050780">
    <property type="entry name" value="Mucin_vWF_Thrombospondin_sf"/>
</dbReference>
<evidence type="ECO:0000259" key="4">
    <source>
        <dbReference type="PROSITE" id="PS51233"/>
    </source>
</evidence>
<name>A0A2R2MMP0_LINAN</name>
<dbReference type="PROSITE" id="PS51233">
    <property type="entry name" value="VWFD"/>
    <property type="match status" value="1"/>
</dbReference>
<dbReference type="Pfam" id="PF00094">
    <property type="entry name" value="VWD"/>
    <property type="match status" value="1"/>
</dbReference>
<dbReference type="AlphaFoldDB" id="A0A2R2MMP0"/>
<protein>
    <submittedName>
        <fullName evidence="6">Uncharacterized protein LOC112041943</fullName>
    </submittedName>
</protein>
<dbReference type="GeneID" id="112041943"/>
<dbReference type="SMART" id="SM00216">
    <property type="entry name" value="VWD"/>
    <property type="match status" value="1"/>
</dbReference>
<reference evidence="6" key="1">
    <citation type="submission" date="2025-08" db="UniProtKB">
        <authorList>
            <consortium name="RefSeq"/>
        </authorList>
    </citation>
    <scope>IDENTIFICATION</scope>
    <source>
        <tissue evidence="6">Gonads</tissue>
    </source>
</reference>
<dbReference type="Pfam" id="PF14670">
    <property type="entry name" value="FXa_inhibition"/>
    <property type="match status" value="1"/>
</dbReference>
<dbReference type="RefSeq" id="XP_023931498.1">
    <property type="nucleotide sequence ID" value="XM_024075730.1"/>
</dbReference>
<dbReference type="Gene3D" id="2.10.25.10">
    <property type="entry name" value="Laminin"/>
    <property type="match status" value="1"/>
</dbReference>
<dbReference type="GO" id="GO:0031012">
    <property type="term" value="C:extracellular matrix"/>
    <property type="evidence" value="ECO:0007669"/>
    <property type="project" value="TreeGrafter"/>
</dbReference>
<dbReference type="InterPro" id="IPR001846">
    <property type="entry name" value="VWF_type-D"/>
</dbReference>
<evidence type="ECO:0000313" key="5">
    <source>
        <dbReference type="Proteomes" id="UP000085678"/>
    </source>
</evidence>
<proteinExistence type="predicted"/>
<gene>
    <name evidence="6" type="primary">LOC112041943</name>
</gene>
<dbReference type="InterPro" id="IPR016187">
    <property type="entry name" value="CTDL_fold"/>
</dbReference>
<evidence type="ECO:0000256" key="3">
    <source>
        <dbReference type="SAM" id="MobiDB-lite"/>
    </source>
</evidence>
<organism evidence="5 6">
    <name type="scientific">Lingula anatina</name>
    <name type="common">Brachiopod</name>
    <name type="synonym">Lingula unguis</name>
    <dbReference type="NCBI Taxonomy" id="7574"/>
    <lineage>
        <taxon>Eukaryota</taxon>
        <taxon>Metazoa</taxon>
        <taxon>Spiralia</taxon>
        <taxon>Lophotrochozoa</taxon>
        <taxon>Brachiopoda</taxon>
        <taxon>Linguliformea</taxon>
        <taxon>Lingulata</taxon>
        <taxon>Lingulida</taxon>
        <taxon>Linguloidea</taxon>
        <taxon>Lingulidae</taxon>
        <taxon>Lingula</taxon>
    </lineage>
</organism>
<keyword evidence="1" id="KW-1015">Disulfide bond</keyword>